<evidence type="ECO:0000259" key="1">
    <source>
        <dbReference type="Pfam" id="PF07727"/>
    </source>
</evidence>
<evidence type="ECO:0000313" key="2">
    <source>
        <dbReference type="EMBL" id="GFH48951.1"/>
    </source>
</evidence>
<dbReference type="Proteomes" id="UP001054902">
    <property type="component" value="Unassembled WGS sequence"/>
</dbReference>
<evidence type="ECO:0000313" key="3">
    <source>
        <dbReference type="Proteomes" id="UP001054902"/>
    </source>
</evidence>
<keyword evidence="3" id="KW-1185">Reference proteome</keyword>
<dbReference type="AlphaFoldDB" id="A0AAD3CPX6"/>
<accession>A0AAD3CPX6</accession>
<dbReference type="Pfam" id="PF07727">
    <property type="entry name" value="RVT_2"/>
    <property type="match status" value="1"/>
</dbReference>
<gene>
    <name evidence="2" type="ORF">CTEN210_05427</name>
</gene>
<comment type="caution">
    <text evidence="2">The sequence shown here is derived from an EMBL/GenBank/DDBJ whole genome shotgun (WGS) entry which is preliminary data.</text>
</comment>
<name>A0AAD3CPX6_9STRA</name>
<feature type="domain" description="Reverse transcriptase Ty1/copia-type" evidence="1">
    <location>
        <begin position="18"/>
        <end position="135"/>
    </location>
</feature>
<sequence>MEKYNLAEKIYNGYVYVEIHKGMYGLKQAARIAYDRLVEYLRQHGYAPSRTNPGLWKHKSKKVYFALFVDDFGVKYTCKKQGQHLLDVLQQQYPIQYDWSGNEFLGLTEIRYGAKIQYADAPDESPVLSKAAMQEIQAIVGSLLYYARAIDSTLLPALNTLSYQQSKPRETTKKLAMQFLDYVATYPDAVF</sequence>
<organism evidence="2 3">
    <name type="scientific">Chaetoceros tenuissimus</name>
    <dbReference type="NCBI Taxonomy" id="426638"/>
    <lineage>
        <taxon>Eukaryota</taxon>
        <taxon>Sar</taxon>
        <taxon>Stramenopiles</taxon>
        <taxon>Ochrophyta</taxon>
        <taxon>Bacillariophyta</taxon>
        <taxon>Coscinodiscophyceae</taxon>
        <taxon>Chaetocerotophycidae</taxon>
        <taxon>Chaetocerotales</taxon>
        <taxon>Chaetocerotaceae</taxon>
        <taxon>Chaetoceros</taxon>
    </lineage>
</organism>
<dbReference type="InterPro" id="IPR013103">
    <property type="entry name" value="RVT_2"/>
</dbReference>
<protein>
    <recommendedName>
        <fullName evidence="1">Reverse transcriptase Ty1/copia-type domain-containing protein</fullName>
    </recommendedName>
</protein>
<reference evidence="2 3" key="1">
    <citation type="journal article" date="2021" name="Sci. Rep.">
        <title>The genome of the diatom Chaetoceros tenuissimus carries an ancient integrated fragment of an extant virus.</title>
        <authorList>
            <person name="Hongo Y."/>
            <person name="Kimura K."/>
            <person name="Takaki Y."/>
            <person name="Yoshida Y."/>
            <person name="Baba S."/>
            <person name="Kobayashi G."/>
            <person name="Nagasaki K."/>
            <person name="Hano T."/>
            <person name="Tomaru Y."/>
        </authorList>
    </citation>
    <scope>NUCLEOTIDE SEQUENCE [LARGE SCALE GENOMIC DNA]</scope>
    <source>
        <strain evidence="2 3">NIES-3715</strain>
    </source>
</reference>
<proteinExistence type="predicted"/>
<dbReference type="EMBL" id="BLLK01000029">
    <property type="protein sequence ID" value="GFH48951.1"/>
    <property type="molecule type" value="Genomic_DNA"/>
</dbReference>